<gene>
    <name evidence="1" type="ORF">SAMN04487931_11294</name>
</gene>
<dbReference type="AlphaFoldDB" id="A0A1H2JHG1"/>
<dbReference type="EMBL" id="FNLL01000012">
    <property type="protein sequence ID" value="SDU55813.1"/>
    <property type="molecule type" value="Genomic_DNA"/>
</dbReference>
<keyword evidence="2" id="KW-1185">Reference proteome</keyword>
<sequence length="844" mass="96866">MAGVDKTVKKYFLTAAAALFFIWPCHTMGFEFESFFKGLRQNMLSYLKAPDAKISLCYKLDQNHWTNFYLPPATDRVKIITTANIPKKADYDPDTPMKYALEYQICDKENNIIKSGIYHKHTKITLYNDAAGDKQYTAGYYLKTPLVPADGRSVVLDFKKIPDNQGLKMRFRLFGHDPIIFDVVMRLYLPETPSENNLKHQWQRTGKEKREHLSRFNIYPPEFLTQTEQINLMRMAWQPLAPLGSASKDYVLRKLYVRKEIDADIVQPPPFPTGLVIDQQLRVTVPIPEQGIQVKCVFSHVAPIVEGKPPAHIQLKWFGKKQKKQEWTVPWNGIFAVYENRLAGGIMELSSDQPVIVQVYSIDKGQKTDITPAPLVARAFAMDQENTLTYRVSHAKGLSTPFKAVFRKKTSDTISADQSIDYALLDHNGKQILKKNIPFDPVPSVYDHLIENDTRIILSDPVAVYFRLPPKVSSIRFSSSSPLLATAYNRPPQRMALTRVPEDGYASMDKEDEKQVSWFPITPLGFNTLFKLQRSVLLRLQHRPPDIDYDLSSGRFVWESFAPRGNSNDNGNGHYILTPAEKKQYHRDSALVSNFKKIPLNIPVTINFKSQGALKKMRPRLIFYSENRSRPFHIKAILDRKDYFQKDLAGLTGSVMLPPVQAGIHKLTLLSSAPVQCFVNLIRSEDAGYHLRFAYRLTRKSMTLDYTKLFDEDENLSLALFFPSMYHSGDQYGDQQSDQHSQRLVFTAKIQNLSFTDYGPFNTLTRRKRQYSLRPDNNEPAYILNSSTPLLRSRQSCFFPLRSDLKPGKYEISLTLEHGPDAYIVPYRVISGVYPERKILKEIK</sequence>
<accession>A0A1H2JHG1</accession>
<proteinExistence type="predicted"/>
<dbReference type="Proteomes" id="UP000199608">
    <property type="component" value="Unassembled WGS sequence"/>
</dbReference>
<evidence type="ECO:0000313" key="2">
    <source>
        <dbReference type="Proteomes" id="UP000199608"/>
    </source>
</evidence>
<protein>
    <submittedName>
        <fullName evidence="1">Uncharacterized protein</fullName>
    </submittedName>
</protein>
<organism evidence="1 2">
    <name type="scientific">Desulfobacula phenolica</name>
    <dbReference type="NCBI Taxonomy" id="90732"/>
    <lineage>
        <taxon>Bacteria</taxon>
        <taxon>Pseudomonadati</taxon>
        <taxon>Thermodesulfobacteriota</taxon>
        <taxon>Desulfobacteria</taxon>
        <taxon>Desulfobacterales</taxon>
        <taxon>Desulfobacteraceae</taxon>
        <taxon>Desulfobacula</taxon>
    </lineage>
</organism>
<reference evidence="2" key="1">
    <citation type="submission" date="2016-10" db="EMBL/GenBank/DDBJ databases">
        <authorList>
            <person name="Varghese N."/>
            <person name="Submissions S."/>
        </authorList>
    </citation>
    <scope>NUCLEOTIDE SEQUENCE [LARGE SCALE GENOMIC DNA]</scope>
    <source>
        <strain evidence="2">DSM 3384</strain>
    </source>
</reference>
<evidence type="ECO:0000313" key="1">
    <source>
        <dbReference type="EMBL" id="SDU55813.1"/>
    </source>
</evidence>
<name>A0A1H2JHG1_9BACT</name>